<name>A0ABV3PDN0_9ACTN</name>
<organism evidence="6 7">
    <name type="scientific">Kineococcus endophyticus</name>
    <dbReference type="NCBI Taxonomy" id="1181883"/>
    <lineage>
        <taxon>Bacteria</taxon>
        <taxon>Bacillati</taxon>
        <taxon>Actinomycetota</taxon>
        <taxon>Actinomycetes</taxon>
        <taxon>Kineosporiales</taxon>
        <taxon>Kineosporiaceae</taxon>
        <taxon>Kineococcus</taxon>
    </lineage>
</organism>
<keyword evidence="1" id="KW-0479">Metal-binding</keyword>
<dbReference type="Gene3D" id="1.20.120.910">
    <property type="entry name" value="DksA, coiled-coil domain"/>
    <property type="match status" value="1"/>
</dbReference>
<dbReference type="EMBL" id="JBFNQN010000022">
    <property type="protein sequence ID" value="MEW9267756.1"/>
    <property type="molecule type" value="Genomic_DNA"/>
</dbReference>
<keyword evidence="3" id="KW-0862">Zinc</keyword>
<accession>A0ABV3PDN0</accession>
<protein>
    <submittedName>
        <fullName evidence="6">TraR/DksA C4-type zinc finger protein</fullName>
    </submittedName>
</protein>
<keyword evidence="7" id="KW-1185">Reference proteome</keyword>
<keyword evidence="2" id="KW-0863">Zinc-finger</keyword>
<dbReference type="PROSITE" id="PS51128">
    <property type="entry name" value="ZF_DKSA_2"/>
    <property type="match status" value="1"/>
</dbReference>
<evidence type="ECO:0000256" key="3">
    <source>
        <dbReference type="ARBA" id="ARBA00022833"/>
    </source>
</evidence>
<dbReference type="Pfam" id="PF01258">
    <property type="entry name" value="zf-dskA_traR"/>
    <property type="match status" value="1"/>
</dbReference>
<dbReference type="InterPro" id="IPR000962">
    <property type="entry name" value="Znf_DskA_TraR"/>
</dbReference>
<dbReference type="SUPFAM" id="SSF57716">
    <property type="entry name" value="Glucocorticoid receptor-like (DNA-binding domain)"/>
    <property type="match status" value="1"/>
</dbReference>
<evidence type="ECO:0000256" key="4">
    <source>
        <dbReference type="PROSITE-ProRule" id="PRU00510"/>
    </source>
</evidence>
<evidence type="ECO:0000256" key="2">
    <source>
        <dbReference type="ARBA" id="ARBA00022771"/>
    </source>
</evidence>
<reference evidence="6 7" key="1">
    <citation type="submission" date="2024-07" db="EMBL/GenBank/DDBJ databases">
        <authorList>
            <person name="Thanompreechachai J."/>
            <person name="Duangmal K."/>
        </authorList>
    </citation>
    <scope>NUCLEOTIDE SEQUENCE [LARGE SCALE GENOMIC DNA]</scope>
    <source>
        <strain evidence="6 7">KCTC 19886</strain>
    </source>
</reference>
<feature type="domain" description="Zinc finger DksA/TraR C4-type" evidence="5">
    <location>
        <begin position="69"/>
        <end position="101"/>
    </location>
</feature>
<evidence type="ECO:0000256" key="1">
    <source>
        <dbReference type="ARBA" id="ARBA00022723"/>
    </source>
</evidence>
<comment type="caution">
    <text evidence="6">The sequence shown here is derived from an EMBL/GenBank/DDBJ whole genome shotgun (WGS) entry which is preliminary data.</text>
</comment>
<evidence type="ECO:0000313" key="7">
    <source>
        <dbReference type="Proteomes" id="UP001555826"/>
    </source>
</evidence>
<sequence>MTATTHHTDHDHLRTALEETRDDRRVLLQSITAEELLAAETDPVIAASIGSARRILQEVEEALARMDAGEFGFCVHCRRPIPAGRLEFLPHASGCVPCLQSQRRA</sequence>
<dbReference type="Proteomes" id="UP001555826">
    <property type="component" value="Unassembled WGS sequence"/>
</dbReference>
<evidence type="ECO:0000259" key="5">
    <source>
        <dbReference type="Pfam" id="PF01258"/>
    </source>
</evidence>
<gene>
    <name evidence="6" type="ORF">AB1207_23690</name>
</gene>
<dbReference type="PANTHER" id="PTHR33823">
    <property type="entry name" value="RNA POLYMERASE-BINDING TRANSCRIPTION FACTOR DKSA-RELATED"/>
    <property type="match status" value="1"/>
</dbReference>
<evidence type="ECO:0000313" key="6">
    <source>
        <dbReference type="EMBL" id="MEW9267756.1"/>
    </source>
</evidence>
<proteinExistence type="predicted"/>
<dbReference type="RefSeq" id="WP_367641222.1">
    <property type="nucleotide sequence ID" value="NZ_JBFNQN010000022.1"/>
</dbReference>
<feature type="zinc finger region" description="dksA C4-type" evidence="4">
    <location>
        <begin position="74"/>
        <end position="98"/>
    </location>
</feature>